<reference evidence="3 4" key="1">
    <citation type="submission" date="2019-02" db="EMBL/GenBank/DDBJ databases">
        <title>Deep-cultivation of Planctomycetes and their phenomic and genomic characterization uncovers novel biology.</title>
        <authorList>
            <person name="Wiegand S."/>
            <person name="Jogler M."/>
            <person name="Boedeker C."/>
            <person name="Pinto D."/>
            <person name="Vollmers J."/>
            <person name="Rivas-Marin E."/>
            <person name="Kohn T."/>
            <person name="Peeters S.H."/>
            <person name="Heuer A."/>
            <person name="Rast P."/>
            <person name="Oberbeckmann S."/>
            <person name="Bunk B."/>
            <person name="Jeske O."/>
            <person name="Meyerdierks A."/>
            <person name="Storesund J.E."/>
            <person name="Kallscheuer N."/>
            <person name="Luecker S."/>
            <person name="Lage O.M."/>
            <person name="Pohl T."/>
            <person name="Merkel B.J."/>
            <person name="Hornburger P."/>
            <person name="Mueller R.-W."/>
            <person name="Bruemmer F."/>
            <person name="Labrenz M."/>
            <person name="Spormann A.M."/>
            <person name="Op den Camp H."/>
            <person name="Overmann J."/>
            <person name="Amann R."/>
            <person name="Jetten M.S.M."/>
            <person name="Mascher T."/>
            <person name="Medema M.H."/>
            <person name="Devos D.P."/>
            <person name="Kaster A.-K."/>
            <person name="Ovreas L."/>
            <person name="Rohde M."/>
            <person name="Galperin M.Y."/>
            <person name="Jogler C."/>
        </authorList>
    </citation>
    <scope>NUCLEOTIDE SEQUENCE [LARGE SCALE GENOMIC DNA]</scope>
    <source>
        <strain evidence="3 4">Pla110</strain>
    </source>
</reference>
<sequence>MSKWYVRIEDNIHGPLTNEALRELLERDDVRQMAYVRNETSRKWIPARKMRSKAKAAVTPPPLQLSDLNLSDLEDAPPQDVVNSDSYEDFQHNGADEFSDLETLPKSKKGRMRNNRVHREAYPDMQSSSKLTGFKNSGLRIFWGGGDDRYPNLNRFLTFLKSLAQILFCIYILAGIGAFVFSVILAYEATFLSEKLIAFVLGVIGFAFYVIVGRLTYVITMALMEFLKVIIDIESNTRQLAEA</sequence>
<dbReference type="Proteomes" id="UP000317178">
    <property type="component" value="Chromosome"/>
</dbReference>
<keyword evidence="1" id="KW-0472">Membrane</keyword>
<keyword evidence="1" id="KW-0812">Transmembrane</keyword>
<keyword evidence="1" id="KW-1133">Transmembrane helix</keyword>
<proteinExistence type="predicted"/>
<accession>A0A518CU79</accession>
<evidence type="ECO:0000313" key="3">
    <source>
        <dbReference type="EMBL" id="QDU82744.1"/>
    </source>
</evidence>
<organism evidence="3 4">
    <name type="scientific">Polystyrenella longa</name>
    <dbReference type="NCBI Taxonomy" id="2528007"/>
    <lineage>
        <taxon>Bacteria</taxon>
        <taxon>Pseudomonadati</taxon>
        <taxon>Planctomycetota</taxon>
        <taxon>Planctomycetia</taxon>
        <taxon>Planctomycetales</taxon>
        <taxon>Planctomycetaceae</taxon>
        <taxon>Polystyrenella</taxon>
    </lineage>
</organism>
<dbReference type="KEGG" id="plon:Pla110_45060"/>
<dbReference type="EMBL" id="CP036281">
    <property type="protein sequence ID" value="QDU82744.1"/>
    <property type="molecule type" value="Genomic_DNA"/>
</dbReference>
<dbReference type="AlphaFoldDB" id="A0A518CU79"/>
<name>A0A518CU79_9PLAN</name>
<evidence type="ECO:0000313" key="4">
    <source>
        <dbReference type="Proteomes" id="UP000317178"/>
    </source>
</evidence>
<keyword evidence="4" id="KW-1185">Reference proteome</keyword>
<dbReference type="InterPro" id="IPR025640">
    <property type="entry name" value="GYF_2"/>
</dbReference>
<gene>
    <name evidence="3" type="ORF">Pla110_45060</name>
</gene>
<evidence type="ECO:0000259" key="2">
    <source>
        <dbReference type="Pfam" id="PF14237"/>
    </source>
</evidence>
<feature type="domain" description="GYF" evidence="2">
    <location>
        <begin position="4"/>
        <end position="50"/>
    </location>
</feature>
<feature type="transmembrane region" description="Helical" evidence="1">
    <location>
        <begin position="163"/>
        <end position="184"/>
    </location>
</feature>
<protein>
    <recommendedName>
        <fullName evidence="2">GYF domain-containing protein</fullName>
    </recommendedName>
</protein>
<evidence type="ECO:0000256" key="1">
    <source>
        <dbReference type="SAM" id="Phobius"/>
    </source>
</evidence>
<feature type="transmembrane region" description="Helical" evidence="1">
    <location>
        <begin position="196"/>
        <end position="219"/>
    </location>
</feature>
<dbReference type="Pfam" id="PF14237">
    <property type="entry name" value="GYF_2"/>
    <property type="match status" value="1"/>
</dbReference>